<evidence type="ECO:0000256" key="1">
    <source>
        <dbReference type="ARBA" id="ARBA00000424"/>
    </source>
</evidence>
<evidence type="ECO:0000256" key="14">
    <source>
        <dbReference type="SAM" id="MobiDB-lite"/>
    </source>
</evidence>
<sequence length="973" mass="108524">MNFKKKSLLISAVALCFGASVNAADKAPLERQIDKHRLHHTNTSIIAPVEPMPTELLRHSHSHADSNLNRNTLNAARLQNVEAAAADCDTAGYGTKTGQELVDHILNSPGECINDLYDANETSFAAFQSANMLTVANAASDLAEEYSAQAGSHSLNNLYYFIRTGYYHEFYSSDHVGPYGSDVKSATRQALDNLINNKDFYASSDQHGKNIQDAIILVDSAEENARYLPMVKEWLTRWDESYAESWYMRRAVNGIFTVLFRGHYLSEFVSATGNDVELIKKLGEFSRQDWMLDSSSLYLQENSAAELARFLQYTSAAIYPTVKQEVQKTLDQYRIGGPGQSVWLRVAEQVDYLGQCAEFDICGFKQELEAQVLPLTHTCSDSLKMRAEEITEAQFDESCEKLAVQEVLFHKVLGTNNNPVADDHNTNLEMVIFNNSASYQAHAGLFYGISTNNGGMYLEGNPSNPDNQARFIAYEAEWLLPDFHIWNLTHEYVHYLDGRFNLKGDFGAAKTNTHKTVWWIEGLAEYISRKNLNDEAIALARTQQFSLSEILSNNYNSGQDRVYRWGYLAVRFMFEKHHDDVNTILTHFRAGDYDAYLDFINNGIGSNYDSEWNEWLAVVESNTDDITPDPTPEPDPNKRELKNGETVSGLKTPKKANKGLRFYIDLPKNATDLRIEITGGTGDADLYVRAKGKPKKNKYDCRPFEDGNNEVCEFAKPRKGRWWIEIKSYERFEGVSLTASYTEPASPPGVDLTELIKGETVAGLKAASSKELNFYIDVPANSTDLSFNLFGGRGDGDLLIKRGSKPTKKDNDCFSDARGNEETCEFSEPQPGRWYVVVKAYSKIKKVSLVADYTASDNGSEFDACATSDPVTTGNVEEGTPVCVAANTGISYFYTYVNAGTNNLIVELSGGTGNGDLYGSVEAWADSDNAQFSSTEPGNSEYMVMSNPPEGWVYFSVLANPEHGDTSLRVTQE</sequence>
<keyword evidence="19" id="KW-1185">Reference proteome</keyword>
<comment type="subcellular location">
    <subcellularLocation>
        <location evidence="3">Secreted</location>
    </subcellularLocation>
</comment>
<name>A0A545UJJ4_9GAMM</name>
<evidence type="ECO:0000256" key="9">
    <source>
        <dbReference type="ARBA" id="ARBA00022801"/>
    </source>
</evidence>
<dbReference type="InterPro" id="IPR013661">
    <property type="entry name" value="Peptidase_M9_N_dom"/>
</dbReference>
<organism evidence="18 19">
    <name type="scientific">Aliikangiella coralliicola</name>
    <dbReference type="NCBI Taxonomy" id="2592383"/>
    <lineage>
        <taxon>Bacteria</taxon>
        <taxon>Pseudomonadati</taxon>
        <taxon>Pseudomonadota</taxon>
        <taxon>Gammaproteobacteria</taxon>
        <taxon>Oceanospirillales</taxon>
        <taxon>Pleioneaceae</taxon>
        <taxon>Aliikangiella</taxon>
    </lineage>
</organism>
<dbReference type="GO" id="GO:0004222">
    <property type="term" value="F:metalloendopeptidase activity"/>
    <property type="evidence" value="ECO:0007669"/>
    <property type="project" value="UniProtKB-EC"/>
</dbReference>
<feature type="region of interest" description="Disordered" evidence="14">
    <location>
        <begin position="623"/>
        <end position="652"/>
    </location>
</feature>
<gene>
    <name evidence="18" type="ORF">FLL46_01595</name>
</gene>
<accession>A0A545UJJ4</accession>
<feature type="domain" description="Peptidase C-terminal archaeal/bacterial" evidence="16">
    <location>
        <begin position="774"/>
        <end position="839"/>
    </location>
</feature>
<evidence type="ECO:0000256" key="6">
    <source>
        <dbReference type="ARBA" id="ARBA00022670"/>
    </source>
</evidence>
<dbReference type="Proteomes" id="UP000315439">
    <property type="component" value="Unassembled WGS sequence"/>
</dbReference>
<evidence type="ECO:0000259" key="16">
    <source>
        <dbReference type="Pfam" id="PF04151"/>
    </source>
</evidence>
<evidence type="ECO:0000259" key="17">
    <source>
        <dbReference type="Pfam" id="PF08453"/>
    </source>
</evidence>
<evidence type="ECO:0000256" key="2">
    <source>
        <dbReference type="ARBA" id="ARBA00001947"/>
    </source>
</evidence>
<dbReference type="InterPro" id="IPR002169">
    <property type="entry name" value="Peptidase_M9A/M9B"/>
</dbReference>
<dbReference type="PRINTS" id="PR00931">
    <property type="entry name" value="MICOLLPTASE"/>
</dbReference>
<dbReference type="Gene3D" id="3.40.30.160">
    <property type="entry name" value="Collagenase ColT, N-terminal domain"/>
    <property type="match status" value="1"/>
</dbReference>
<dbReference type="OrthoDB" id="9802683at2"/>
<dbReference type="GO" id="GO:0006508">
    <property type="term" value="P:proteolysis"/>
    <property type="evidence" value="ECO:0007669"/>
    <property type="project" value="UniProtKB-KW"/>
</dbReference>
<keyword evidence="5" id="KW-0964">Secreted</keyword>
<evidence type="ECO:0000256" key="8">
    <source>
        <dbReference type="ARBA" id="ARBA00022729"/>
    </source>
</evidence>
<evidence type="ECO:0000256" key="11">
    <source>
        <dbReference type="ARBA" id="ARBA00023049"/>
    </source>
</evidence>
<evidence type="ECO:0000256" key="12">
    <source>
        <dbReference type="ARBA" id="ARBA00023145"/>
    </source>
</evidence>
<comment type="caution">
    <text evidence="18">The sequence shown here is derived from an EMBL/GenBank/DDBJ whole genome shotgun (WGS) entry which is preliminary data.</text>
</comment>
<keyword evidence="6" id="KW-0645">Protease</keyword>
<dbReference type="PANTHER" id="PTHR13062">
    <property type="entry name" value="COLLAGENASE"/>
    <property type="match status" value="1"/>
</dbReference>
<comment type="cofactor">
    <cofactor evidence="2">
        <name>Zn(2+)</name>
        <dbReference type="ChEBI" id="CHEBI:29105"/>
    </cofactor>
</comment>
<dbReference type="EMBL" id="VIKS01000001">
    <property type="protein sequence ID" value="TQV89603.1"/>
    <property type="molecule type" value="Genomic_DNA"/>
</dbReference>
<keyword evidence="9" id="KW-0378">Hydrolase</keyword>
<dbReference type="Pfam" id="PF04151">
    <property type="entry name" value="PPC"/>
    <property type="match status" value="2"/>
</dbReference>
<keyword evidence="10" id="KW-0862">Zinc</keyword>
<dbReference type="RefSeq" id="WP_142891667.1">
    <property type="nucleotide sequence ID" value="NZ_ML660160.1"/>
</dbReference>
<dbReference type="EC" id="3.4.24.3" evidence="4"/>
<evidence type="ECO:0000313" key="18">
    <source>
        <dbReference type="EMBL" id="TQV89603.1"/>
    </source>
</evidence>
<evidence type="ECO:0000256" key="7">
    <source>
        <dbReference type="ARBA" id="ARBA00022723"/>
    </source>
</evidence>
<reference evidence="18 19" key="1">
    <citation type="submission" date="2019-07" db="EMBL/GenBank/DDBJ databases">
        <title>Draft genome for Aliikangiella sp. M105.</title>
        <authorList>
            <person name="Wang G."/>
        </authorList>
    </citation>
    <scope>NUCLEOTIDE SEQUENCE [LARGE SCALE GENOMIC DNA]</scope>
    <source>
        <strain evidence="18 19">M105</strain>
    </source>
</reference>
<dbReference type="PANTHER" id="PTHR13062:SF9">
    <property type="entry name" value="MICROBIAL COLLAGENASE"/>
    <property type="match status" value="1"/>
</dbReference>
<dbReference type="AlphaFoldDB" id="A0A545UJJ4"/>
<keyword evidence="11" id="KW-0482">Metalloprotease</keyword>
<feature type="signal peptide" evidence="15">
    <location>
        <begin position="1"/>
        <end position="23"/>
    </location>
</feature>
<evidence type="ECO:0000256" key="3">
    <source>
        <dbReference type="ARBA" id="ARBA00004613"/>
    </source>
</evidence>
<keyword evidence="7" id="KW-0479">Metal-binding</keyword>
<dbReference type="Pfam" id="PF08453">
    <property type="entry name" value="Peptidase_M9_N"/>
    <property type="match status" value="1"/>
</dbReference>
<evidence type="ECO:0000313" key="19">
    <source>
        <dbReference type="Proteomes" id="UP000315439"/>
    </source>
</evidence>
<keyword evidence="8 15" id="KW-0732">Signal</keyword>
<dbReference type="Pfam" id="PF01752">
    <property type="entry name" value="Peptidase_M9"/>
    <property type="match status" value="1"/>
</dbReference>
<feature type="active site" evidence="13">
    <location>
        <position position="491"/>
    </location>
</feature>
<evidence type="ECO:0000256" key="13">
    <source>
        <dbReference type="PIRSR" id="PIRSR602169-1"/>
    </source>
</evidence>
<feature type="chain" id="PRO_5021891415" description="microbial collagenase" evidence="15">
    <location>
        <begin position="24"/>
        <end position="973"/>
    </location>
</feature>
<keyword evidence="12" id="KW-0865">Zymogen</keyword>
<evidence type="ECO:0000256" key="15">
    <source>
        <dbReference type="SAM" id="SignalP"/>
    </source>
</evidence>
<evidence type="ECO:0000256" key="5">
    <source>
        <dbReference type="ARBA" id="ARBA00022525"/>
    </source>
</evidence>
<dbReference type="InterPro" id="IPR007280">
    <property type="entry name" value="Peptidase_C_arc/bac"/>
</dbReference>
<dbReference type="GO" id="GO:0008270">
    <property type="term" value="F:zinc ion binding"/>
    <property type="evidence" value="ECO:0007669"/>
    <property type="project" value="InterPro"/>
</dbReference>
<dbReference type="GO" id="GO:0005576">
    <property type="term" value="C:extracellular region"/>
    <property type="evidence" value="ECO:0007669"/>
    <property type="project" value="UniProtKB-SubCell"/>
</dbReference>
<feature type="domain" description="Peptidase C-terminal archaeal/bacterial" evidence="16">
    <location>
        <begin position="662"/>
        <end position="727"/>
    </location>
</feature>
<dbReference type="Gene3D" id="2.60.120.380">
    <property type="match status" value="3"/>
</dbReference>
<evidence type="ECO:0000256" key="4">
    <source>
        <dbReference type="ARBA" id="ARBA00012653"/>
    </source>
</evidence>
<comment type="catalytic activity">
    <reaction evidence="1">
        <text>Digestion of native collagen in the triple helical region at Xaa-|-Gly bonds. With synthetic peptides, a preference is shown for Gly at P3 and P1', Pro and Ala at P2 and P2', and hydroxyproline, Ala or Arg at P3'.</text>
        <dbReference type="EC" id="3.4.24.3"/>
    </reaction>
</comment>
<evidence type="ECO:0000256" key="10">
    <source>
        <dbReference type="ARBA" id="ARBA00022833"/>
    </source>
</evidence>
<feature type="domain" description="Peptidase M9 collagenase N-terminal" evidence="17">
    <location>
        <begin position="88"/>
        <end position="269"/>
    </location>
</feature>
<protein>
    <recommendedName>
        <fullName evidence="4">microbial collagenase</fullName>
        <ecNumber evidence="4">3.4.24.3</ecNumber>
    </recommendedName>
</protein>
<proteinExistence type="predicted"/>
<dbReference type="Gene3D" id="1.10.390.20">
    <property type="match status" value="1"/>
</dbReference>